<dbReference type="SMART" id="SM00487">
    <property type="entry name" value="DEXDc"/>
    <property type="match status" value="1"/>
</dbReference>
<protein>
    <recommendedName>
        <fullName evidence="2">Helicase ATP-binding domain-containing protein</fullName>
    </recommendedName>
</protein>
<proteinExistence type="predicted"/>
<feature type="coiled-coil region" evidence="1">
    <location>
        <begin position="195"/>
        <end position="229"/>
    </location>
</feature>
<name>A0A6C0LG21_9ZZZZ</name>
<dbReference type="InterPro" id="IPR027417">
    <property type="entry name" value="P-loop_NTPase"/>
</dbReference>
<organism evidence="3">
    <name type="scientific">viral metagenome</name>
    <dbReference type="NCBI Taxonomy" id="1070528"/>
    <lineage>
        <taxon>unclassified sequences</taxon>
        <taxon>metagenomes</taxon>
        <taxon>organismal metagenomes</taxon>
    </lineage>
</organism>
<sequence length="1020" mass="118679">MSSDKCTMQYYYPTEELKKKYKINCSDKFFLDIENTQMFNNEAFLKFVEERYGDSVFNGDSPFTFKDDYINLSNEEICKTTEYSLKPQQKFMGQFINPVTNFNNSLVFHGLGSGKTCTSLVIGEAFKNTSRTKLLYVVPAPLTDQYRDEILGELKKYSDTELESGREPEIWACTSQCEISGRRDFYCNVNDRIILEYLEEDYNKKKKELNDLSEEINKLLKLKQREETIPLKKRFSELQNEVNIAFLKFKNKKETLLSNVTKVFHIESHSIFINNLFKQTKDGTWTKKDHLTNKNSPLLSSSGILVIDEIQRLVSEGGVLYNKLFTAIYQYMNPACRIVVLSATPIYDNPYELALTMNLLRPRMPFPLTKEHFYSFFLGKYDKDDNCIRVKNNNFITDDSCVINKNLLRMLSAGYVSYFRGGNPNAYPYKRIIVLEHKMSAYQKEQYINALRSDIKKDSSIYSKLLKGDEFLIKNESSDNSFTEKEDSVSGIYVTTQQFSNIALPIVKSDVIDNMLSKQTQSQIKSGLDAFKKDIKKLKVQSSEIVLNYIREKGYSEKFVKIIDLSLQCNGPVFIFSNWLQFGVESLSIILDACGFKKFPEPPGKNGMRYFVWSSETSSNKELIRQAKNAFNSMDNKDGYLIKIILGTRSIMEGVSFKNVKQVHITDPWWNEARIEQILARAVRFCSHSNLPLEEQYTDIFRHYSVLPMVPDSDVSEMLQDSVGMKKFKNFDSLTIEQKMVSSAMKKFQINNEFEQTLKQVAYDCDLNKKGNIIRLEEHVRPLSNGKYQVYFKNTKTLENFTREGIPDNLTFKQILERTYSYPNDSSLPVKFHEVQIDSVNPDVFVKVVDEDTGEFNILEEPNINKNLTLYENIKCWNSNLTLEKIYDKINLNKDNQDIISYFMRIKNNFDLYPLLRKEILGEQNLGTRIEFKNIQKLLKGKQKLIKCLTVLSESDLTPKIQQRQLKKLLQSTEVKGKINSKIIDIVYKYHYLPESMIEKLQELDLKSLNEILKEAEHYK</sequence>
<dbReference type="Pfam" id="PF00271">
    <property type="entry name" value="Helicase_C"/>
    <property type="match status" value="1"/>
</dbReference>
<dbReference type="AlphaFoldDB" id="A0A6C0LG21"/>
<dbReference type="PROSITE" id="PS51192">
    <property type="entry name" value="HELICASE_ATP_BIND_1"/>
    <property type="match status" value="1"/>
</dbReference>
<dbReference type="Gene3D" id="3.40.50.300">
    <property type="entry name" value="P-loop containing nucleotide triphosphate hydrolases"/>
    <property type="match status" value="2"/>
</dbReference>
<keyword evidence="1" id="KW-0175">Coiled coil</keyword>
<feature type="domain" description="Helicase ATP-binding" evidence="2">
    <location>
        <begin position="289"/>
        <end position="363"/>
    </location>
</feature>
<dbReference type="EMBL" id="MN740477">
    <property type="protein sequence ID" value="QHU28945.1"/>
    <property type="molecule type" value="Genomic_DNA"/>
</dbReference>
<evidence type="ECO:0000256" key="1">
    <source>
        <dbReference type="SAM" id="Coils"/>
    </source>
</evidence>
<dbReference type="InterPro" id="IPR014001">
    <property type="entry name" value="Helicase_ATP-bd"/>
</dbReference>
<reference evidence="3" key="1">
    <citation type="journal article" date="2020" name="Nature">
        <title>Giant virus diversity and host interactions through global metagenomics.</title>
        <authorList>
            <person name="Schulz F."/>
            <person name="Roux S."/>
            <person name="Paez-Espino D."/>
            <person name="Jungbluth S."/>
            <person name="Walsh D.A."/>
            <person name="Denef V.J."/>
            <person name="McMahon K.D."/>
            <person name="Konstantinidis K.T."/>
            <person name="Eloe-Fadrosh E.A."/>
            <person name="Kyrpides N.C."/>
            <person name="Woyke T."/>
        </authorList>
    </citation>
    <scope>NUCLEOTIDE SEQUENCE</scope>
    <source>
        <strain evidence="3">GVMAG-M-3300027791-30</strain>
    </source>
</reference>
<evidence type="ECO:0000313" key="3">
    <source>
        <dbReference type="EMBL" id="QHU28945.1"/>
    </source>
</evidence>
<accession>A0A6C0LG21</accession>
<dbReference type="InterPro" id="IPR001650">
    <property type="entry name" value="Helicase_C-like"/>
</dbReference>
<dbReference type="SUPFAM" id="SSF52540">
    <property type="entry name" value="P-loop containing nucleoside triphosphate hydrolases"/>
    <property type="match status" value="1"/>
</dbReference>
<evidence type="ECO:0000259" key="2">
    <source>
        <dbReference type="PROSITE" id="PS51192"/>
    </source>
</evidence>